<keyword evidence="3" id="KW-1185">Reference proteome</keyword>
<accession>A0ABQ7QIX4</accession>
<organism evidence="2 3">
    <name type="scientific">Plutella xylostella</name>
    <name type="common">Diamondback moth</name>
    <name type="synonym">Plutella maculipennis</name>
    <dbReference type="NCBI Taxonomy" id="51655"/>
    <lineage>
        <taxon>Eukaryota</taxon>
        <taxon>Metazoa</taxon>
        <taxon>Ecdysozoa</taxon>
        <taxon>Arthropoda</taxon>
        <taxon>Hexapoda</taxon>
        <taxon>Insecta</taxon>
        <taxon>Pterygota</taxon>
        <taxon>Neoptera</taxon>
        <taxon>Endopterygota</taxon>
        <taxon>Lepidoptera</taxon>
        <taxon>Glossata</taxon>
        <taxon>Ditrysia</taxon>
        <taxon>Yponomeutoidea</taxon>
        <taxon>Plutellidae</taxon>
        <taxon>Plutella</taxon>
    </lineage>
</organism>
<feature type="region of interest" description="Disordered" evidence="1">
    <location>
        <begin position="1"/>
        <end position="28"/>
    </location>
</feature>
<sequence>MHWLHLSKNRSTPVSYATPATGGAPPPPPLLLHPAALQHWALDPFCPHRLMVACDDGSLNQWTIPEFLPFFR</sequence>
<proteinExistence type="predicted"/>
<name>A0ABQ7QIX4_PLUXY</name>
<comment type="caution">
    <text evidence="2">The sequence shown here is derived from an EMBL/GenBank/DDBJ whole genome shotgun (WGS) entry which is preliminary data.</text>
</comment>
<dbReference type="EMBL" id="JAHIBW010000014">
    <property type="protein sequence ID" value="KAG7305146.1"/>
    <property type="molecule type" value="Genomic_DNA"/>
</dbReference>
<dbReference type="Proteomes" id="UP000823941">
    <property type="component" value="Chromosome 14"/>
</dbReference>
<evidence type="ECO:0000256" key="1">
    <source>
        <dbReference type="SAM" id="MobiDB-lite"/>
    </source>
</evidence>
<evidence type="ECO:0000313" key="3">
    <source>
        <dbReference type="Proteomes" id="UP000823941"/>
    </source>
</evidence>
<reference evidence="2 3" key="1">
    <citation type="submission" date="2021-06" db="EMBL/GenBank/DDBJ databases">
        <title>A haploid diamondback moth (Plutella xylostella L.) genome assembly resolves 31 chromosomes and identifies a diamide resistance mutation.</title>
        <authorList>
            <person name="Ward C.M."/>
            <person name="Perry K.D."/>
            <person name="Baker G."/>
            <person name="Powis K."/>
            <person name="Heckel D.G."/>
            <person name="Baxter S.W."/>
        </authorList>
    </citation>
    <scope>NUCLEOTIDE SEQUENCE [LARGE SCALE GENOMIC DNA]</scope>
    <source>
        <strain evidence="2 3">LV</strain>
        <tissue evidence="2">Single pupa</tissue>
    </source>
</reference>
<gene>
    <name evidence="2" type="ORF">JYU34_010646</name>
</gene>
<protein>
    <submittedName>
        <fullName evidence="2">Uncharacterized protein</fullName>
    </submittedName>
</protein>
<evidence type="ECO:0000313" key="2">
    <source>
        <dbReference type="EMBL" id="KAG7305146.1"/>
    </source>
</evidence>